<organism evidence="1 2">
    <name type="scientific">Oryza meyeriana var. granulata</name>
    <dbReference type="NCBI Taxonomy" id="110450"/>
    <lineage>
        <taxon>Eukaryota</taxon>
        <taxon>Viridiplantae</taxon>
        <taxon>Streptophyta</taxon>
        <taxon>Embryophyta</taxon>
        <taxon>Tracheophyta</taxon>
        <taxon>Spermatophyta</taxon>
        <taxon>Magnoliopsida</taxon>
        <taxon>Liliopsida</taxon>
        <taxon>Poales</taxon>
        <taxon>Poaceae</taxon>
        <taxon>BOP clade</taxon>
        <taxon>Oryzoideae</taxon>
        <taxon>Oryzeae</taxon>
        <taxon>Oryzinae</taxon>
        <taxon>Oryza</taxon>
        <taxon>Oryza meyeriana</taxon>
    </lineage>
</organism>
<evidence type="ECO:0000313" key="2">
    <source>
        <dbReference type="Proteomes" id="UP000479710"/>
    </source>
</evidence>
<sequence>MVTPANATNFSGEVWAELRLVDAGDVPQIHALIHQMAEFELLTDLFASHYLDLSACPLADPEAAAFASMRGGDVATSSLAPRPRSRFLLPPPLPTAASPAPNLRRLLLVSASEKK</sequence>
<reference evidence="1 2" key="1">
    <citation type="submission" date="2019-11" db="EMBL/GenBank/DDBJ databases">
        <title>Whole genome sequence of Oryza granulata.</title>
        <authorList>
            <person name="Li W."/>
        </authorList>
    </citation>
    <scope>NUCLEOTIDE SEQUENCE [LARGE SCALE GENOMIC DNA]</scope>
    <source>
        <strain evidence="2">cv. Menghai</strain>
        <tissue evidence="1">Leaf</tissue>
    </source>
</reference>
<dbReference type="OrthoDB" id="7305308at2759"/>
<dbReference type="AlphaFoldDB" id="A0A6G1DDH1"/>
<dbReference type="EMBL" id="SPHZ02000006">
    <property type="protein sequence ID" value="KAF0909763.1"/>
    <property type="molecule type" value="Genomic_DNA"/>
</dbReference>
<protein>
    <submittedName>
        <fullName evidence="1">Uncharacterized protein</fullName>
    </submittedName>
</protein>
<evidence type="ECO:0000313" key="1">
    <source>
        <dbReference type="EMBL" id="KAF0909763.1"/>
    </source>
</evidence>
<accession>A0A6G1DDH1</accession>
<gene>
    <name evidence="1" type="ORF">E2562_000089</name>
</gene>
<proteinExistence type="predicted"/>
<dbReference type="Proteomes" id="UP000479710">
    <property type="component" value="Unassembled WGS sequence"/>
</dbReference>
<keyword evidence="2" id="KW-1185">Reference proteome</keyword>
<comment type="caution">
    <text evidence="1">The sequence shown here is derived from an EMBL/GenBank/DDBJ whole genome shotgun (WGS) entry which is preliminary data.</text>
</comment>
<name>A0A6G1DDH1_9ORYZ</name>